<keyword evidence="3" id="KW-1185">Reference proteome</keyword>
<evidence type="ECO:0000313" key="3">
    <source>
        <dbReference type="Proteomes" id="UP000499080"/>
    </source>
</evidence>
<dbReference type="AlphaFoldDB" id="A0A4Y2NVI3"/>
<dbReference type="Proteomes" id="UP000499080">
    <property type="component" value="Unassembled WGS sequence"/>
</dbReference>
<proteinExistence type="predicted"/>
<sequence>MFSKNSPRNAKRVQSAFSHQHAETDKYEEKYCQTLRHKPIRNSILTGYLSHNPAQQLGTDTQFFCDDYLASKLVITTKRFELGPNVKVAQIQSSITHAPARSGY</sequence>
<organism evidence="2 3">
    <name type="scientific">Araneus ventricosus</name>
    <name type="common">Orbweaver spider</name>
    <name type="synonym">Epeira ventricosa</name>
    <dbReference type="NCBI Taxonomy" id="182803"/>
    <lineage>
        <taxon>Eukaryota</taxon>
        <taxon>Metazoa</taxon>
        <taxon>Ecdysozoa</taxon>
        <taxon>Arthropoda</taxon>
        <taxon>Chelicerata</taxon>
        <taxon>Arachnida</taxon>
        <taxon>Araneae</taxon>
        <taxon>Araneomorphae</taxon>
        <taxon>Entelegynae</taxon>
        <taxon>Araneoidea</taxon>
        <taxon>Araneidae</taxon>
        <taxon>Araneus</taxon>
    </lineage>
</organism>
<evidence type="ECO:0000256" key="1">
    <source>
        <dbReference type="SAM" id="MobiDB-lite"/>
    </source>
</evidence>
<gene>
    <name evidence="2" type="ORF">AVEN_116250_1</name>
</gene>
<comment type="caution">
    <text evidence="2">The sequence shown here is derived from an EMBL/GenBank/DDBJ whole genome shotgun (WGS) entry which is preliminary data.</text>
</comment>
<dbReference type="EMBL" id="BGPR01009958">
    <property type="protein sequence ID" value="GBN43341.1"/>
    <property type="molecule type" value="Genomic_DNA"/>
</dbReference>
<feature type="region of interest" description="Disordered" evidence="1">
    <location>
        <begin position="1"/>
        <end position="24"/>
    </location>
</feature>
<evidence type="ECO:0000313" key="2">
    <source>
        <dbReference type="EMBL" id="GBN43341.1"/>
    </source>
</evidence>
<name>A0A4Y2NVI3_ARAVE</name>
<accession>A0A4Y2NVI3</accession>
<reference evidence="2 3" key="1">
    <citation type="journal article" date="2019" name="Sci. Rep.">
        <title>Orb-weaving spider Araneus ventricosus genome elucidates the spidroin gene catalogue.</title>
        <authorList>
            <person name="Kono N."/>
            <person name="Nakamura H."/>
            <person name="Ohtoshi R."/>
            <person name="Moran D.A.P."/>
            <person name="Shinohara A."/>
            <person name="Yoshida Y."/>
            <person name="Fujiwara M."/>
            <person name="Mori M."/>
            <person name="Tomita M."/>
            <person name="Arakawa K."/>
        </authorList>
    </citation>
    <scope>NUCLEOTIDE SEQUENCE [LARGE SCALE GENOMIC DNA]</scope>
</reference>
<protein>
    <submittedName>
        <fullName evidence="2">Uncharacterized protein</fullName>
    </submittedName>
</protein>